<dbReference type="InterPro" id="IPR028994">
    <property type="entry name" value="Integrin_alpha_N"/>
</dbReference>
<keyword evidence="2" id="KW-0677">Repeat</keyword>
<dbReference type="PANTHER" id="PTHR36220:SF1">
    <property type="entry name" value="GAMMA TUBULIN COMPLEX COMPONENT C-TERMINAL DOMAIN-CONTAINING PROTEIN"/>
    <property type="match status" value="1"/>
</dbReference>
<dbReference type="InterPro" id="IPR013519">
    <property type="entry name" value="Int_alpha_beta-p"/>
</dbReference>
<dbReference type="InterPro" id="IPR011043">
    <property type="entry name" value="Gal_Oxase/kelch_b-propeller"/>
</dbReference>
<accession>A0A897NQU1</accession>
<evidence type="ECO:0000256" key="3">
    <source>
        <dbReference type="ARBA" id="ARBA00023180"/>
    </source>
</evidence>
<evidence type="ECO:0000256" key="1">
    <source>
        <dbReference type="ARBA" id="ARBA00022729"/>
    </source>
</evidence>
<organism evidence="4 5">
    <name type="scientific">Halapricum desulfuricans</name>
    <dbReference type="NCBI Taxonomy" id="2841257"/>
    <lineage>
        <taxon>Archaea</taxon>
        <taxon>Methanobacteriati</taxon>
        <taxon>Methanobacteriota</taxon>
        <taxon>Stenosarchaea group</taxon>
        <taxon>Halobacteria</taxon>
        <taxon>Halobacteriales</taxon>
        <taxon>Haloarculaceae</taxon>
        <taxon>Halapricum</taxon>
    </lineage>
</organism>
<dbReference type="PROSITE" id="PS51470">
    <property type="entry name" value="FG_GAP"/>
    <property type="match status" value="1"/>
</dbReference>
<gene>
    <name evidence="4" type="ORF">HSEST_0295</name>
</gene>
<name>A0A897NQU1_9EURY</name>
<keyword evidence="1" id="KW-0732">Signal</keyword>
<keyword evidence="3" id="KW-0325">Glycoprotein</keyword>
<dbReference type="Pfam" id="PF14312">
    <property type="entry name" value="FG-GAP_2"/>
    <property type="match status" value="1"/>
</dbReference>
<dbReference type="EMBL" id="CP064791">
    <property type="protein sequence ID" value="QSG13845.1"/>
    <property type="molecule type" value="Genomic_DNA"/>
</dbReference>
<reference evidence="4 5" key="1">
    <citation type="submission" date="2020-11" db="EMBL/GenBank/DDBJ databases">
        <title>Carbohydrate-dependent, anaerobic sulfur respiration: A novel catabolism in halophilic archaea.</title>
        <authorList>
            <person name="Sorokin D.Y."/>
            <person name="Messina E."/>
            <person name="Smedile F."/>
            <person name="La Cono V."/>
            <person name="Hallsworth J.E."/>
            <person name="Yakimov M.M."/>
        </authorList>
    </citation>
    <scope>NUCLEOTIDE SEQUENCE [LARGE SCALE GENOMIC DNA]</scope>
    <source>
        <strain evidence="4 5">HSR-Est</strain>
    </source>
</reference>
<dbReference type="AlphaFoldDB" id="A0A897NQU1"/>
<proteinExistence type="predicted"/>
<dbReference type="Gene3D" id="2.130.10.130">
    <property type="entry name" value="Integrin alpha, N-terminal"/>
    <property type="match status" value="2"/>
</dbReference>
<protein>
    <submittedName>
        <fullName evidence="4">Beta-propeller repeat containing protein</fullName>
    </submittedName>
</protein>
<dbReference type="SUPFAM" id="SSF50965">
    <property type="entry name" value="Galactose oxidase, central domain"/>
    <property type="match status" value="1"/>
</dbReference>
<evidence type="ECO:0000256" key="2">
    <source>
        <dbReference type="ARBA" id="ARBA00022737"/>
    </source>
</evidence>
<dbReference type="PANTHER" id="PTHR36220">
    <property type="entry name" value="UNNAMED PRODUCT"/>
    <property type="match status" value="1"/>
</dbReference>
<dbReference type="InterPro" id="IPR013517">
    <property type="entry name" value="FG-GAP"/>
</dbReference>
<sequence>MGGLAGGTLAGMSGCLEVFSEEPNWETISPNPFTAVAKSHSPVATLGGSDRSESFGQAVATTGDTVFVGVPQAAPDGIKRAGIVAVFTQSGNGWEQTATLTGRKQKHDYFGGRIAASDSTLLVGNEYNYSGTSRIPVSVFERSNGDSWKLTTKLSERVYVGSMAVDDATAVLRMTDSDGLVDVFERESGWRRRQTLSVDEFDDGRTVGSVAVDGETILVGAPPKSGSKRRRAKSGVVHVFRRSSGTWSHQTTLSGATGTDEFGWSVSVCDGKAVIGDYGNDTAYVFDRSAGQWSRKQMYTATGSGSHQYFGDTVAMDGDTLLVGAPHAQFGDSVGAVYKLEQPSNTTDPRGTYFTAPDTSEQFGSQIATTNGTTIVAGRHSENGFVYVYER</sequence>
<keyword evidence="5" id="KW-1185">Reference proteome</keyword>
<evidence type="ECO:0000313" key="4">
    <source>
        <dbReference type="EMBL" id="QSG13845.1"/>
    </source>
</evidence>
<evidence type="ECO:0000313" key="5">
    <source>
        <dbReference type="Proteomes" id="UP000663292"/>
    </source>
</evidence>
<dbReference type="Proteomes" id="UP000663292">
    <property type="component" value="Chromosome"/>
</dbReference>